<evidence type="ECO:0000256" key="7">
    <source>
        <dbReference type="ARBA" id="ARBA00022989"/>
    </source>
</evidence>
<feature type="compositionally biased region" description="Basic residues" evidence="9">
    <location>
        <begin position="540"/>
        <end position="556"/>
    </location>
</feature>
<evidence type="ECO:0000256" key="6">
    <source>
        <dbReference type="ARBA" id="ARBA00022946"/>
    </source>
</evidence>
<dbReference type="PANTHER" id="PTHR31038:SF2">
    <property type="entry name" value="PROTEIN RETICULATA-RELATED 1, CHLOROPLASTIC"/>
    <property type="match status" value="1"/>
</dbReference>
<evidence type="ECO:0000256" key="8">
    <source>
        <dbReference type="ARBA" id="ARBA00023136"/>
    </source>
</evidence>
<keyword evidence="4" id="KW-0934">Plastid</keyword>
<dbReference type="EMBL" id="BJWL01000007">
    <property type="protein sequence ID" value="GFY90713.1"/>
    <property type="molecule type" value="Genomic_DNA"/>
</dbReference>
<dbReference type="GO" id="GO:0099402">
    <property type="term" value="P:plant organ development"/>
    <property type="evidence" value="ECO:0007669"/>
    <property type="project" value="TreeGrafter"/>
</dbReference>
<evidence type="ECO:0000256" key="2">
    <source>
        <dbReference type="ARBA" id="ARBA00010793"/>
    </source>
</evidence>
<keyword evidence="3" id="KW-0150">Chloroplast</keyword>
<evidence type="ECO:0000256" key="1">
    <source>
        <dbReference type="ARBA" id="ARBA00004508"/>
    </source>
</evidence>
<comment type="caution">
    <text evidence="10">The sequence shown here is derived from an EMBL/GenBank/DDBJ whole genome shotgun (WGS) entry which is preliminary data.</text>
</comment>
<name>A0A7J0EWD0_9ERIC</name>
<evidence type="ECO:0000313" key="11">
    <source>
        <dbReference type="Proteomes" id="UP000585474"/>
    </source>
</evidence>
<keyword evidence="8" id="KW-0472">Membrane</keyword>
<feature type="region of interest" description="Disordered" evidence="9">
    <location>
        <begin position="62"/>
        <end position="84"/>
    </location>
</feature>
<dbReference type="PANTHER" id="PTHR31038">
    <property type="entry name" value="EXPRESSED PROTEIN-RELATED"/>
    <property type="match status" value="1"/>
</dbReference>
<dbReference type="AlphaFoldDB" id="A0A7J0EWD0"/>
<proteinExistence type="inferred from homology"/>
<keyword evidence="6" id="KW-0809">Transit peptide</keyword>
<evidence type="ECO:0000256" key="5">
    <source>
        <dbReference type="ARBA" id="ARBA00022692"/>
    </source>
</evidence>
<feature type="compositionally biased region" description="Acidic residues" evidence="9">
    <location>
        <begin position="181"/>
        <end position="196"/>
    </location>
</feature>
<sequence length="556" mass="61196">MYLSRGTVLVRRQAAKFGARGGTTGTERFVRGCCWGRNPDRSLALAAPVELEGSRLLDAVEDGTNHADQPPNHPNPKTLTSKPQLPIHTAVNWPPPLSVTRRESLVVRAVDGGSTAPDRPSAAMMKGGRHGAAGTVTLEKPKPNLSQKQRTKESIPEIDTGGGDGGMGKGINIGGGGGGDDNQDDDNYFNNFDDGDEGDEGGLFSRRVVLPELFDRKFVDAVLNEWQKTMMDLPAGLRQAYKMQSMPGQRLLGLFLECFRKECPGHLLAGRMIADPAFLYRLVFEQAATIGCSVWSELRNRKERIKQEWNLALINVLTLTACNAIVVWSLAPCRSYGNTFQFDLQNTVQKLPNNIFEKSYPLREFDLQKRIQSFVYKAAELCMIGCIAGAFQGASSNLSRSKKEGRLSVTIPTVRTHALGYGAFLALYANLCYQLLYGIDSAMNNYFDVIGLPLFFSTALRLLNVHLGETSRLAWLGVEVDPQAHSNNMLKACNKQSEPVTWPSSNRFTLNDAVFSGLGFLGIKQGQSDSVAEKKATPPKARRKRLFRRKVTTSSM</sequence>
<protein>
    <recommendedName>
        <fullName evidence="12">Reticulata-like protein</fullName>
    </recommendedName>
</protein>
<keyword evidence="11" id="KW-1185">Reference proteome</keyword>
<keyword evidence="7" id="KW-1133">Transmembrane helix</keyword>
<evidence type="ECO:0000313" key="10">
    <source>
        <dbReference type="EMBL" id="GFY90713.1"/>
    </source>
</evidence>
<dbReference type="InterPro" id="IPR021825">
    <property type="entry name" value="RETICULATA-related"/>
</dbReference>
<evidence type="ECO:0000256" key="4">
    <source>
        <dbReference type="ARBA" id="ARBA00022640"/>
    </source>
</evidence>
<accession>A0A7J0EWD0</accession>
<reference evidence="10 11" key="1">
    <citation type="submission" date="2019-07" db="EMBL/GenBank/DDBJ databases">
        <title>De Novo Assembly of kiwifruit Actinidia rufa.</title>
        <authorList>
            <person name="Sugita-Konishi S."/>
            <person name="Sato K."/>
            <person name="Mori E."/>
            <person name="Abe Y."/>
            <person name="Kisaki G."/>
            <person name="Hamano K."/>
            <person name="Suezawa K."/>
            <person name="Otani M."/>
            <person name="Fukuda T."/>
            <person name="Manabe T."/>
            <person name="Gomi K."/>
            <person name="Tabuchi M."/>
            <person name="Akimitsu K."/>
            <person name="Kataoka I."/>
        </authorList>
    </citation>
    <scope>NUCLEOTIDE SEQUENCE [LARGE SCALE GENOMIC DNA]</scope>
    <source>
        <strain evidence="11">cv. Fuchu</strain>
    </source>
</reference>
<dbReference type="OrthoDB" id="513951at2759"/>
<feature type="region of interest" description="Disordered" evidence="9">
    <location>
        <begin position="530"/>
        <end position="556"/>
    </location>
</feature>
<feature type="region of interest" description="Disordered" evidence="9">
    <location>
        <begin position="133"/>
        <end position="196"/>
    </location>
</feature>
<evidence type="ECO:0000256" key="3">
    <source>
        <dbReference type="ARBA" id="ARBA00022528"/>
    </source>
</evidence>
<keyword evidence="5" id="KW-0812">Transmembrane</keyword>
<feature type="compositionally biased region" description="Gly residues" evidence="9">
    <location>
        <begin position="160"/>
        <end position="180"/>
    </location>
</feature>
<comment type="similarity">
    <text evidence="2">Belongs to the RETICULATA family.</text>
</comment>
<dbReference type="Pfam" id="PF11891">
    <property type="entry name" value="RETICULATA-like"/>
    <property type="match status" value="1"/>
</dbReference>
<dbReference type="Proteomes" id="UP000585474">
    <property type="component" value="Unassembled WGS sequence"/>
</dbReference>
<comment type="subcellular location">
    <subcellularLocation>
        <location evidence="1">Plastid</location>
        <location evidence="1">Chloroplast membrane</location>
        <topology evidence="1">Multi-pass membrane protein</topology>
    </subcellularLocation>
</comment>
<evidence type="ECO:0000256" key="9">
    <source>
        <dbReference type="SAM" id="MobiDB-lite"/>
    </source>
</evidence>
<dbReference type="GO" id="GO:0009706">
    <property type="term" value="C:chloroplast inner membrane"/>
    <property type="evidence" value="ECO:0007669"/>
    <property type="project" value="TreeGrafter"/>
</dbReference>
<organism evidence="10 11">
    <name type="scientific">Actinidia rufa</name>
    <dbReference type="NCBI Taxonomy" id="165716"/>
    <lineage>
        <taxon>Eukaryota</taxon>
        <taxon>Viridiplantae</taxon>
        <taxon>Streptophyta</taxon>
        <taxon>Embryophyta</taxon>
        <taxon>Tracheophyta</taxon>
        <taxon>Spermatophyta</taxon>
        <taxon>Magnoliopsida</taxon>
        <taxon>eudicotyledons</taxon>
        <taxon>Gunneridae</taxon>
        <taxon>Pentapetalae</taxon>
        <taxon>asterids</taxon>
        <taxon>Ericales</taxon>
        <taxon>Actinidiaceae</taxon>
        <taxon>Actinidia</taxon>
    </lineage>
</organism>
<gene>
    <name evidence="10" type="ORF">Acr_07g0009100</name>
</gene>
<evidence type="ECO:0008006" key="12">
    <source>
        <dbReference type="Google" id="ProtNLM"/>
    </source>
</evidence>